<sequence>MSDPVITIREIASELKLAEKTVYAMASDGDLPAFKIRGQWRVRRSDFEAWLSRKAGLTPPLFAAVESPILGSVPPEDLLVLPTVEEPAHDSDLGRAVEDLTERVPQEELHRRLVRALGSSNVRSHSPWDAKPFEMDLAPPLPQRVRVYMYNATRPPGGRPLGEHKVQLIVPGQRRGHRGSFDNGDGRIALLIGYAAEEDVYVLWDAGLYADFAWSRNVQVKTETIIQASAGKLATQERQLRPLSGRPTIEIVLAVKPRSLGMAMVRRMELTRERLLRE</sequence>
<protein>
    <submittedName>
        <fullName evidence="3">DNA binding domain-containing protein</fullName>
    </submittedName>
</protein>
<name>A0A158BY19_9BURK</name>
<evidence type="ECO:0000259" key="2">
    <source>
        <dbReference type="Pfam" id="PF20296"/>
    </source>
</evidence>
<gene>
    <name evidence="3" type="ORF">AWB76_04840</name>
</gene>
<organism evidence="3 4">
    <name type="scientific">Caballeronia temeraria</name>
    <dbReference type="NCBI Taxonomy" id="1777137"/>
    <lineage>
        <taxon>Bacteria</taxon>
        <taxon>Pseudomonadati</taxon>
        <taxon>Pseudomonadota</taxon>
        <taxon>Betaproteobacteria</taxon>
        <taxon>Burkholderiales</taxon>
        <taxon>Burkholderiaceae</taxon>
        <taxon>Caballeronia</taxon>
    </lineage>
</organism>
<reference evidence="4" key="1">
    <citation type="submission" date="2016-01" db="EMBL/GenBank/DDBJ databases">
        <authorList>
            <person name="Peeters Charlotte."/>
        </authorList>
    </citation>
    <scope>NUCLEOTIDE SEQUENCE [LARGE SCALE GENOMIC DNA]</scope>
</reference>
<dbReference type="Pfam" id="PF12728">
    <property type="entry name" value="HTH_17"/>
    <property type="match status" value="1"/>
</dbReference>
<dbReference type="STRING" id="1777137.AWB76_04840"/>
<proteinExistence type="predicted"/>
<dbReference type="RefSeq" id="WP_063936384.1">
    <property type="nucleotide sequence ID" value="NZ_FCOI02000018.1"/>
</dbReference>
<dbReference type="InterPro" id="IPR010093">
    <property type="entry name" value="SinI_DNA-bd"/>
</dbReference>
<dbReference type="SUPFAM" id="SSF46955">
    <property type="entry name" value="Putative DNA-binding domain"/>
    <property type="match status" value="1"/>
</dbReference>
<accession>A0A158BY19</accession>
<dbReference type="InterPro" id="IPR009061">
    <property type="entry name" value="DNA-bd_dom_put_sf"/>
</dbReference>
<dbReference type="Pfam" id="PF20296">
    <property type="entry name" value="MTaX1"/>
    <property type="match status" value="1"/>
</dbReference>
<dbReference type="Proteomes" id="UP000054624">
    <property type="component" value="Unassembled WGS sequence"/>
</dbReference>
<dbReference type="AlphaFoldDB" id="A0A158BY19"/>
<feature type="domain" description="Methylase-associated X1" evidence="2">
    <location>
        <begin position="144"/>
        <end position="261"/>
    </location>
</feature>
<evidence type="ECO:0000313" key="3">
    <source>
        <dbReference type="EMBL" id="SAK74998.1"/>
    </source>
</evidence>
<dbReference type="InterPro" id="IPR041657">
    <property type="entry name" value="HTH_17"/>
</dbReference>
<evidence type="ECO:0000313" key="4">
    <source>
        <dbReference type="Proteomes" id="UP000054624"/>
    </source>
</evidence>
<dbReference type="InterPro" id="IPR046894">
    <property type="entry name" value="MTaX1"/>
</dbReference>
<dbReference type="GO" id="GO:0003677">
    <property type="term" value="F:DNA binding"/>
    <property type="evidence" value="ECO:0007669"/>
    <property type="project" value="InterPro"/>
</dbReference>
<dbReference type="OrthoDB" id="9800023at2"/>
<dbReference type="NCBIfam" id="TIGR01764">
    <property type="entry name" value="excise"/>
    <property type="match status" value="1"/>
</dbReference>
<feature type="domain" description="Helix-turn-helix" evidence="1">
    <location>
        <begin position="6"/>
        <end position="54"/>
    </location>
</feature>
<dbReference type="EMBL" id="FCOI02000018">
    <property type="protein sequence ID" value="SAK74998.1"/>
    <property type="molecule type" value="Genomic_DNA"/>
</dbReference>
<evidence type="ECO:0000259" key="1">
    <source>
        <dbReference type="Pfam" id="PF12728"/>
    </source>
</evidence>
<keyword evidence="4" id="KW-1185">Reference proteome</keyword>